<evidence type="ECO:0000256" key="8">
    <source>
        <dbReference type="ARBA" id="ARBA00022982"/>
    </source>
</evidence>
<dbReference type="InterPro" id="IPR040156">
    <property type="entry name" value="ETF-QO"/>
</dbReference>
<evidence type="ECO:0000256" key="6">
    <source>
        <dbReference type="ARBA" id="ARBA00022723"/>
    </source>
</evidence>
<evidence type="ECO:0000256" key="7">
    <source>
        <dbReference type="ARBA" id="ARBA00022827"/>
    </source>
</evidence>
<dbReference type="SUPFAM" id="SSF51905">
    <property type="entry name" value="FAD/NAD(P)-binding domain"/>
    <property type="match status" value="1"/>
</dbReference>
<dbReference type="GO" id="GO:0051539">
    <property type="term" value="F:4 iron, 4 sulfur cluster binding"/>
    <property type="evidence" value="ECO:0007669"/>
    <property type="project" value="UniProtKB-UniRule"/>
</dbReference>
<dbReference type="FunCoup" id="A0A4R2PKS1">
    <property type="interactions" value="533"/>
</dbReference>
<keyword evidence="4" id="KW-0004">4Fe-4S</keyword>
<dbReference type="InParanoid" id="A0A4R2PKS1"/>
<keyword evidence="9 14" id="KW-0560">Oxidoreductase</keyword>
<dbReference type="EMBL" id="SLXO01000004">
    <property type="protein sequence ID" value="TCP35278.1"/>
    <property type="molecule type" value="Genomic_DNA"/>
</dbReference>
<dbReference type="AlphaFoldDB" id="A0A4R2PKS1"/>
<keyword evidence="3 14" id="KW-0813">Transport</keyword>
<dbReference type="FunFam" id="3.30.70.20:FF:000012">
    <property type="entry name" value="Electron transfer flavoprotein-ubiquinone oxidoreductase, mitochondrial"/>
    <property type="match status" value="1"/>
</dbReference>
<dbReference type="Proteomes" id="UP000295399">
    <property type="component" value="Unassembled WGS sequence"/>
</dbReference>
<keyword evidence="8 14" id="KW-0249">Electron transport</keyword>
<dbReference type="EC" id="1.5.5.1" evidence="14"/>
<dbReference type="InterPro" id="IPR007859">
    <property type="entry name" value="ETF-QO/FixX_C"/>
</dbReference>
<evidence type="ECO:0000256" key="3">
    <source>
        <dbReference type="ARBA" id="ARBA00022448"/>
    </source>
</evidence>
<dbReference type="Gene3D" id="3.30.70.20">
    <property type="match status" value="1"/>
</dbReference>
<keyword evidence="12 14" id="KW-0830">Ubiquinone</keyword>
<evidence type="ECO:0000256" key="13">
    <source>
        <dbReference type="ARBA" id="ARBA00052682"/>
    </source>
</evidence>
<dbReference type="SUPFAM" id="SSF54862">
    <property type="entry name" value="4Fe-4S ferredoxins"/>
    <property type="match status" value="1"/>
</dbReference>
<dbReference type="InterPro" id="IPR049398">
    <property type="entry name" value="ETF-QO/FixC_UQ-bd"/>
</dbReference>
<evidence type="ECO:0000313" key="17">
    <source>
        <dbReference type="EMBL" id="TCP35278.1"/>
    </source>
</evidence>
<evidence type="ECO:0000256" key="4">
    <source>
        <dbReference type="ARBA" id="ARBA00022485"/>
    </source>
</evidence>
<keyword evidence="6 14" id="KW-0479">Metal-binding</keyword>
<keyword evidence="5 14" id="KW-0285">Flavoprotein</keyword>
<protein>
    <recommendedName>
        <fullName evidence="14">Electron transfer flavoprotein-ubiquinone oxidoreductase</fullName>
        <shortName evidence="14">ETF-QO</shortName>
        <ecNumber evidence="14">1.5.5.1</ecNumber>
    </recommendedName>
</protein>
<evidence type="ECO:0000256" key="9">
    <source>
        <dbReference type="ARBA" id="ARBA00023002"/>
    </source>
</evidence>
<sequence length="547" mass="59654">MEFDVVIVGGGPAGLSAAIRVRQLAEERGEDVSVCVLEKGSEIGAHILSGAVIDPKALDELIPDWRDSDCPLRQKVTSNHHWFLSQTGKTEIPHALLPPLMSNKGCYTGSLGNLTRWLAERAEALGVEVYPGFAVAEVLYNDDGSVKGVATGDMGVARDGSKKDGYEPGVELHGKYTLFAEGVRGSSSKQLIERFDLRAGRQPQTYGIGLKELWDAPDGQHDPGRVIHSQGWPLKGVAGGGFIYHQDNGQIAIGFVVALDYENPYLSPYDEFQRFKDHPAIRPMLEGGRRVAYGARAINEGGWQSVPKLSFPGGALIGCSAGFVNVPRIKGTHNAMKTAMLAGEAAVDAVLAGRANDALDSYQIAYEKSWVHKELKRVRNVRPALDKFGIVGGTLYAGTDMWLQSLGLGWLLGWTFGNPKDHEKTGKAKDYQPIDYPKYDGVVTFDKLSSVYLSNTYHEEDQPCHLTLKDDSVPIRINWEQYAAPEQRYCPAGVYEIVEAETGGGGLRLQINAQNCVHCKTCDIKDPTQNINWVVPEGGGGPNYPNM</sequence>
<evidence type="ECO:0000313" key="18">
    <source>
        <dbReference type="Proteomes" id="UP000295399"/>
    </source>
</evidence>
<dbReference type="SUPFAM" id="SSF54373">
    <property type="entry name" value="FAD-linked reductases, C-terminal domain"/>
    <property type="match status" value="1"/>
</dbReference>
<evidence type="ECO:0000256" key="2">
    <source>
        <dbReference type="ARBA" id="ARBA00002819"/>
    </source>
</evidence>
<dbReference type="InterPro" id="IPR036188">
    <property type="entry name" value="FAD/NAD-bd_sf"/>
</dbReference>
<organism evidence="17 18">
    <name type="scientific">Rhodothalassium salexigens DSM 2132</name>
    <dbReference type="NCBI Taxonomy" id="1188247"/>
    <lineage>
        <taxon>Bacteria</taxon>
        <taxon>Pseudomonadati</taxon>
        <taxon>Pseudomonadota</taxon>
        <taxon>Alphaproteobacteria</taxon>
        <taxon>Rhodothalassiales</taxon>
        <taxon>Rhodothalassiaceae</taxon>
        <taxon>Rhodothalassium</taxon>
    </lineage>
</organism>
<comment type="cofactor">
    <cofactor evidence="1 14">
        <name>FAD</name>
        <dbReference type="ChEBI" id="CHEBI:57692"/>
    </cofactor>
</comment>
<evidence type="ECO:0000256" key="1">
    <source>
        <dbReference type="ARBA" id="ARBA00001974"/>
    </source>
</evidence>
<evidence type="ECO:0000256" key="11">
    <source>
        <dbReference type="ARBA" id="ARBA00023014"/>
    </source>
</evidence>
<dbReference type="PANTHER" id="PTHR10617:SF107">
    <property type="entry name" value="ELECTRON TRANSFER FLAVOPROTEIN-UBIQUINONE OXIDOREDUCTASE, MITOCHONDRIAL"/>
    <property type="match status" value="1"/>
</dbReference>
<keyword evidence="18" id="KW-1185">Reference proteome</keyword>
<dbReference type="Gene3D" id="3.30.9.90">
    <property type="match status" value="1"/>
</dbReference>
<feature type="domain" description="ETF-QO/FixX C-terminal" evidence="15">
    <location>
        <begin position="441"/>
        <end position="544"/>
    </location>
</feature>
<evidence type="ECO:0000259" key="16">
    <source>
        <dbReference type="Pfam" id="PF21162"/>
    </source>
</evidence>
<comment type="function">
    <text evidence="2 14">Accepts electrons from ETF and reduces ubiquinone.</text>
</comment>
<comment type="caution">
    <text evidence="17">The sequence shown here is derived from an EMBL/GenBank/DDBJ whole genome shotgun (WGS) entry which is preliminary data.</text>
</comment>
<dbReference type="PANTHER" id="PTHR10617">
    <property type="entry name" value="ELECTRON TRANSFER FLAVOPROTEIN-UBIQUINONE OXIDOREDUCTASE"/>
    <property type="match status" value="1"/>
</dbReference>
<keyword evidence="10 14" id="KW-0408">Iron</keyword>
<proteinExistence type="predicted"/>
<accession>A0A4R2PKS1</accession>
<evidence type="ECO:0000256" key="12">
    <source>
        <dbReference type="ARBA" id="ARBA00023075"/>
    </source>
</evidence>
<feature type="domain" description="ETF-QO/FixC ubiquinone-binding" evidence="16">
    <location>
        <begin position="206"/>
        <end position="298"/>
    </location>
</feature>
<keyword evidence="11 14" id="KW-0411">Iron-sulfur</keyword>
<dbReference type="Gene3D" id="3.50.50.60">
    <property type="entry name" value="FAD/NAD(P)-binding domain"/>
    <property type="match status" value="1"/>
</dbReference>
<dbReference type="GO" id="GO:0004174">
    <property type="term" value="F:electron-transferring-flavoprotein dehydrogenase activity"/>
    <property type="evidence" value="ECO:0007669"/>
    <property type="project" value="UniProtKB-UniRule"/>
</dbReference>
<evidence type="ECO:0000259" key="15">
    <source>
        <dbReference type="Pfam" id="PF05187"/>
    </source>
</evidence>
<keyword evidence="7 14" id="KW-0274">FAD</keyword>
<comment type="cofactor">
    <cofactor evidence="14">
        <name>[4Fe-4S] cluster</name>
        <dbReference type="ChEBI" id="CHEBI:49883"/>
    </cofactor>
    <text evidence="14">Binds 1 [4Fe-4S] cluster.</text>
</comment>
<evidence type="ECO:0000256" key="10">
    <source>
        <dbReference type="ARBA" id="ARBA00023004"/>
    </source>
</evidence>
<dbReference type="Pfam" id="PF21162">
    <property type="entry name" value="ETFQO_UQ-bd"/>
    <property type="match status" value="1"/>
</dbReference>
<dbReference type="PRINTS" id="PR00368">
    <property type="entry name" value="FADPNR"/>
</dbReference>
<dbReference type="GO" id="GO:0046872">
    <property type="term" value="F:metal ion binding"/>
    <property type="evidence" value="ECO:0007669"/>
    <property type="project" value="UniProtKB-KW"/>
</dbReference>
<dbReference type="Pfam" id="PF13450">
    <property type="entry name" value="NAD_binding_8"/>
    <property type="match status" value="1"/>
</dbReference>
<comment type="catalytic activity">
    <reaction evidence="13 14">
        <text>a ubiquinone + reduced [electron-transfer flavoprotein] = a ubiquinol + oxidized [electron-transfer flavoprotein] + H(+)</text>
        <dbReference type="Rhea" id="RHEA:24052"/>
        <dbReference type="Rhea" id="RHEA-COMP:9565"/>
        <dbReference type="Rhea" id="RHEA-COMP:9566"/>
        <dbReference type="Rhea" id="RHEA-COMP:10685"/>
        <dbReference type="Rhea" id="RHEA-COMP:10686"/>
        <dbReference type="ChEBI" id="CHEBI:15378"/>
        <dbReference type="ChEBI" id="CHEBI:16389"/>
        <dbReference type="ChEBI" id="CHEBI:17976"/>
        <dbReference type="ChEBI" id="CHEBI:57692"/>
        <dbReference type="ChEBI" id="CHEBI:58307"/>
        <dbReference type="EC" id="1.5.5.1"/>
    </reaction>
</comment>
<reference evidence="17 18" key="1">
    <citation type="submission" date="2019-03" db="EMBL/GenBank/DDBJ databases">
        <title>Genomic Encyclopedia of Type Strains, Phase IV (KMG-IV): sequencing the most valuable type-strain genomes for metagenomic binning, comparative biology and taxonomic classification.</title>
        <authorList>
            <person name="Goeker M."/>
        </authorList>
    </citation>
    <scope>NUCLEOTIDE SEQUENCE [LARGE SCALE GENOMIC DNA]</scope>
    <source>
        <strain evidence="17 18">DSM 2132</strain>
    </source>
</reference>
<evidence type="ECO:0000256" key="5">
    <source>
        <dbReference type="ARBA" id="ARBA00022630"/>
    </source>
</evidence>
<dbReference type="Pfam" id="PF05187">
    <property type="entry name" value="Fer4_ETF_QO"/>
    <property type="match status" value="1"/>
</dbReference>
<name>A0A4R2PKS1_RHOSA</name>
<gene>
    <name evidence="17" type="ORF">EV659_104129</name>
</gene>
<evidence type="ECO:0000256" key="14">
    <source>
        <dbReference type="RuleBase" id="RU366068"/>
    </source>
</evidence>